<comment type="caution">
    <text evidence="2">The sequence shown here is derived from an EMBL/GenBank/DDBJ whole genome shotgun (WGS) entry which is preliminary data.</text>
</comment>
<proteinExistence type="predicted"/>
<keyword evidence="3" id="KW-1185">Reference proteome</keyword>
<accession>A0AAE0ZG59</accession>
<evidence type="ECO:0000256" key="1">
    <source>
        <dbReference type="SAM" id="MobiDB-lite"/>
    </source>
</evidence>
<feature type="region of interest" description="Disordered" evidence="1">
    <location>
        <begin position="1"/>
        <end position="21"/>
    </location>
</feature>
<reference evidence="2" key="1">
    <citation type="journal article" date="2023" name="G3 (Bethesda)">
        <title>A reference genome for the long-term kleptoplast-retaining sea slug Elysia crispata morphotype clarki.</title>
        <authorList>
            <person name="Eastman K.E."/>
            <person name="Pendleton A.L."/>
            <person name="Shaikh M.A."/>
            <person name="Suttiyut T."/>
            <person name="Ogas R."/>
            <person name="Tomko P."/>
            <person name="Gavelis G."/>
            <person name="Widhalm J.R."/>
            <person name="Wisecaver J.H."/>
        </authorList>
    </citation>
    <scope>NUCLEOTIDE SEQUENCE</scope>
    <source>
        <strain evidence="2">ECLA1</strain>
    </source>
</reference>
<sequence length="148" mass="16371">MTLGDLANPRPKGGNYSGNLIPGESFDQDGRSLLSPGCRHFSLWLVQSWFFFIPRARLIVKEDVPQHSLEERVTCPARLPPVLVPSWEQLVLVELRACGYSLLITEPALRPSHSQQDPIATSVCRHLPSQTADAYPGTPGLSKQQLLS</sequence>
<dbReference type="AlphaFoldDB" id="A0AAE0ZG59"/>
<dbReference type="EMBL" id="JAWDGP010004021">
    <property type="protein sequence ID" value="KAK3768712.1"/>
    <property type="molecule type" value="Genomic_DNA"/>
</dbReference>
<protein>
    <submittedName>
        <fullName evidence="2">Uncharacterized protein</fullName>
    </submittedName>
</protein>
<gene>
    <name evidence="2" type="ORF">RRG08_025956</name>
</gene>
<organism evidence="2 3">
    <name type="scientific">Elysia crispata</name>
    <name type="common">lettuce slug</name>
    <dbReference type="NCBI Taxonomy" id="231223"/>
    <lineage>
        <taxon>Eukaryota</taxon>
        <taxon>Metazoa</taxon>
        <taxon>Spiralia</taxon>
        <taxon>Lophotrochozoa</taxon>
        <taxon>Mollusca</taxon>
        <taxon>Gastropoda</taxon>
        <taxon>Heterobranchia</taxon>
        <taxon>Euthyneura</taxon>
        <taxon>Panpulmonata</taxon>
        <taxon>Sacoglossa</taxon>
        <taxon>Placobranchoidea</taxon>
        <taxon>Plakobranchidae</taxon>
        <taxon>Elysia</taxon>
    </lineage>
</organism>
<name>A0AAE0ZG59_9GAST</name>
<evidence type="ECO:0000313" key="3">
    <source>
        <dbReference type="Proteomes" id="UP001283361"/>
    </source>
</evidence>
<evidence type="ECO:0000313" key="2">
    <source>
        <dbReference type="EMBL" id="KAK3768712.1"/>
    </source>
</evidence>
<dbReference type="Proteomes" id="UP001283361">
    <property type="component" value="Unassembled WGS sequence"/>
</dbReference>